<dbReference type="PANTHER" id="PTHR31635">
    <property type="entry name" value="REVERSE TRANSCRIPTASE DOMAIN-CONTAINING PROTEIN-RELATED"/>
    <property type="match status" value="1"/>
</dbReference>
<organism evidence="2 3">
    <name type="scientific">Cajanus cajan</name>
    <name type="common">Pigeon pea</name>
    <name type="synonym">Cajanus indicus</name>
    <dbReference type="NCBI Taxonomy" id="3821"/>
    <lineage>
        <taxon>Eukaryota</taxon>
        <taxon>Viridiplantae</taxon>
        <taxon>Streptophyta</taxon>
        <taxon>Embryophyta</taxon>
        <taxon>Tracheophyta</taxon>
        <taxon>Spermatophyta</taxon>
        <taxon>Magnoliopsida</taxon>
        <taxon>eudicotyledons</taxon>
        <taxon>Gunneridae</taxon>
        <taxon>Pentapetalae</taxon>
        <taxon>rosids</taxon>
        <taxon>fabids</taxon>
        <taxon>Fabales</taxon>
        <taxon>Fabaceae</taxon>
        <taxon>Papilionoideae</taxon>
        <taxon>50 kb inversion clade</taxon>
        <taxon>NPAAA clade</taxon>
        <taxon>indigoferoid/millettioid clade</taxon>
        <taxon>Phaseoleae</taxon>
        <taxon>Cajanus</taxon>
    </lineage>
</organism>
<name>A0A151RIN3_CAJCA</name>
<sequence>MYKILSKLLANKLKKVLSYVIDKRQSVFIDGRNILQSVVIANEAIDEAKRYKKQSIFFKVDFEKAYDSVSWNYLLYMLRRLGFYEEWVGWINECLRTAMVSTLVNGSPSEEFTLKRGLRQGDPLTPFLFCMAAEGLIGLVRQAENCNLYSGLKVGRNNIGVSITQYADDTVSWGNLTLECYSH</sequence>
<keyword evidence="3" id="KW-1185">Reference proteome</keyword>
<dbReference type="InterPro" id="IPR000477">
    <property type="entry name" value="RT_dom"/>
</dbReference>
<protein>
    <submittedName>
        <fullName evidence="2">Transposon TX1 uncharacterized</fullName>
    </submittedName>
</protein>
<dbReference type="PROSITE" id="PS50878">
    <property type="entry name" value="RT_POL"/>
    <property type="match status" value="1"/>
</dbReference>
<dbReference type="Proteomes" id="UP000075243">
    <property type="component" value="Unassembled WGS sequence"/>
</dbReference>
<evidence type="ECO:0000313" key="2">
    <source>
        <dbReference type="EMBL" id="KYP42285.1"/>
    </source>
</evidence>
<accession>A0A151RIN3</accession>
<feature type="domain" description="Reverse transcriptase" evidence="1">
    <location>
        <begin position="1"/>
        <end position="183"/>
    </location>
</feature>
<reference evidence="2" key="1">
    <citation type="journal article" date="2012" name="Nat. Biotechnol.">
        <title>Draft genome sequence of pigeonpea (Cajanus cajan), an orphan legume crop of resource-poor farmers.</title>
        <authorList>
            <person name="Varshney R.K."/>
            <person name="Chen W."/>
            <person name="Li Y."/>
            <person name="Bharti A.K."/>
            <person name="Saxena R.K."/>
            <person name="Schlueter J.A."/>
            <person name="Donoghue M.T."/>
            <person name="Azam S."/>
            <person name="Fan G."/>
            <person name="Whaley A.M."/>
            <person name="Farmer A.D."/>
            <person name="Sheridan J."/>
            <person name="Iwata A."/>
            <person name="Tuteja R."/>
            <person name="Penmetsa R.V."/>
            <person name="Wu W."/>
            <person name="Upadhyaya H.D."/>
            <person name="Yang S.P."/>
            <person name="Shah T."/>
            <person name="Saxena K.B."/>
            <person name="Michael T."/>
            <person name="McCombie W.R."/>
            <person name="Yang B."/>
            <person name="Zhang G."/>
            <person name="Yang H."/>
            <person name="Wang J."/>
            <person name="Spillane C."/>
            <person name="Cook D.R."/>
            <person name="May G.D."/>
            <person name="Xu X."/>
            <person name="Jackson S.A."/>
        </authorList>
    </citation>
    <scope>NUCLEOTIDE SEQUENCE [LARGE SCALE GENOMIC DNA]</scope>
</reference>
<dbReference type="PANTHER" id="PTHR31635:SF196">
    <property type="entry name" value="REVERSE TRANSCRIPTASE DOMAIN-CONTAINING PROTEIN-RELATED"/>
    <property type="match status" value="1"/>
</dbReference>
<dbReference type="CDD" id="cd01650">
    <property type="entry name" value="RT_nLTR_like"/>
    <property type="match status" value="1"/>
</dbReference>
<dbReference type="EMBL" id="KQ483724">
    <property type="protein sequence ID" value="KYP42285.1"/>
    <property type="molecule type" value="Genomic_DNA"/>
</dbReference>
<evidence type="ECO:0000313" key="3">
    <source>
        <dbReference type="Proteomes" id="UP000075243"/>
    </source>
</evidence>
<dbReference type="InterPro" id="IPR043502">
    <property type="entry name" value="DNA/RNA_pol_sf"/>
</dbReference>
<dbReference type="AlphaFoldDB" id="A0A151RIN3"/>
<proteinExistence type="predicted"/>
<evidence type="ECO:0000259" key="1">
    <source>
        <dbReference type="PROSITE" id="PS50878"/>
    </source>
</evidence>
<dbReference type="STRING" id="3821.A0A151RIN3"/>
<dbReference type="Gramene" id="C.cajan_32752.t">
    <property type="protein sequence ID" value="C.cajan_32752.t.cds1"/>
    <property type="gene ID" value="C.cajan_32752"/>
</dbReference>
<dbReference type="Pfam" id="PF00078">
    <property type="entry name" value="RVT_1"/>
    <property type="match status" value="1"/>
</dbReference>
<gene>
    <name evidence="2" type="ORF">KK1_036327</name>
</gene>
<dbReference type="SUPFAM" id="SSF56672">
    <property type="entry name" value="DNA/RNA polymerases"/>
    <property type="match status" value="1"/>
</dbReference>